<keyword evidence="1" id="KW-0227">DNA damage</keyword>
<evidence type="ECO:0000256" key="2">
    <source>
        <dbReference type="ARBA" id="ARBA00022801"/>
    </source>
</evidence>
<evidence type="ECO:0000256" key="5">
    <source>
        <dbReference type="SAM" id="MobiDB-lite"/>
    </source>
</evidence>
<evidence type="ECO:0000313" key="6">
    <source>
        <dbReference type="EMBL" id="ALJ26989.1"/>
    </source>
</evidence>
<evidence type="ECO:0000256" key="4">
    <source>
        <dbReference type="ARBA" id="ARBA00023295"/>
    </source>
</evidence>
<dbReference type="EMBL" id="CP012900">
    <property type="protein sequence ID" value="ALJ26989.1"/>
    <property type="molecule type" value="Genomic_DNA"/>
</dbReference>
<dbReference type="Gene3D" id="1.10.1670.10">
    <property type="entry name" value="Helix-hairpin-Helix base-excision DNA repair enzymes (C-terminal)"/>
    <property type="match status" value="1"/>
</dbReference>
<dbReference type="GO" id="GO:0016799">
    <property type="term" value="F:hydrolase activity, hydrolyzing N-glycosyl compounds"/>
    <property type="evidence" value="ECO:0007669"/>
    <property type="project" value="InterPro"/>
</dbReference>
<keyword evidence="3" id="KW-0234">DNA repair</keyword>
<organism evidence="6 7">
    <name type="scientific">Stenotrophomonas acidaminiphila</name>
    <dbReference type="NCBI Taxonomy" id="128780"/>
    <lineage>
        <taxon>Bacteria</taxon>
        <taxon>Pseudomonadati</taxon>
        <taxon>Pseudomonadota</taxon>
        <taxon>Gammaproteobacteria</taxon>
        <taxon>Lysobacterales</taxon>
        <taxon>Lysobacteraceae</taxon>
        <taxon>Stenotrophomonas</taxon>
    </lineage>
</organism>
<sequence>MQRACVMLGSVNVNIELPEPEAEVMPGVRWGDVAAFPTPAYWAYQVMARRIERNAIRYRLGTSLKEEVGACLLGGHGIPAKVGVVAFEHLRRRGAFADQPPPAETLLAWLSEPMPMEDRSIRYRFAGQKARYLSAALETLAAEPAPQQSGRILRDWLTKIPGIGFKTASWVARNWLDADDVAILDIHILRAGVLAGFFDAELTVERHYRELEDQFLAFSAGLGVRASELDALMWYEMMASRNSVAQILSAMPESAFKARHAPSRPPANPERPNARQLALIR</sequence>
<name>A0A0S1AW53_9GAMM</name>
<keyword evidence="2" id="KW-0378">Hydrolase</keyword>
<dbReference type="SUPFAM" id="SSF48150">
    <property type="entry name" value="DNA-glycosylase"/>
    <property type="match status" value="1"/>
</dbReference>
<dbReference type="KEGG" id="sacz:AOT14_05440"/>
<evidence type="ECO:0000256" key="1">
    <source>
        <dbReference type="ARBA" id="ARBA00022763"/>
    </source>
</evidence>
<dbReference type="InterPro" id="IPR012092">
    <property type="entry name" value="DNA_glyclase/AP_lyase_Ogg"/>
</dbReference>
<evidence type="ECO:0000313" key="7">
    <source>
        <dbReference type="Proteomes" id="UP000061010"/>
    </source>
</evidence>
<feature type="region of interest" description="Disordered" evidence="5">
    <location>
        <begin position="258"/>
        <end position="281"/>
    </location>
</feature>
<dbReference type="InterPro" id="IPR023170">
    <property type="entry name" value="HhH_base_excis_C"/>
</dbReference>
<dbReference type="GO" id="GO:0003906">
    <property type="term" value="F:DNA-(apurinic or apyrimidinic site) endonuclease activity"/>
    <property type="evidence" value="ECO:0007669"/>
    <property type="project" value="InterPro"/>
</dbReference>
<evidence type="ECO:0000256" key="3">
    <source>
        <dbReference type="ARBA" id="ARBA00023204"/>
    </source>
</evidence>
<protein>
    <submittedName>
        <fullName evidence="6">8-oxoguanine DNA glycosylase</fullName>
    </submittedName>
</protein>
<keyword evidence="7" id="KW-1185">Reference proteome</keyword>
<proteinExistence type="predicted"/>
<dbReference type="PATRIC" id="fig|128780.6.peg.553"/>
<dbReference type="Gene3D" id="1.10.340.30">
    <property type="entry name" value="Hypothetical protein, domain 2"/>
    <property type="match status" value="1"/>
</dbReference>
<dbReference type="OrthoDB" id="12078at2"/>
<reference evidence="6 7" key="1">
    <citation type="journal article" date="2015" name="Genome Announc.">
        <title>Complete Genome Sequencing of Stenotrophomonas acidaminiphila ZAC14D2_NAIMI4_2, a Multidrug-Resistant Strain Isolated from Sediments of a Polluted River in Mexico, Uncovers New Antibiotic Resistance Genes and a Novel Class-II Lasso Peptide Biosynthesis Gene Cluster.</title>
        <authorList>
            <person name="Vinuesa P."/>
            <person name="Ochoa-Sanchez L.E."/>
        </authorList>
    </citation>
    <scope>NUCLEOTIDE SEQUENCE [LARGE SCALE GENOMIC DNA]</scope>
    <source>
        <strain evidence="6 7">ZAC14D2_NAIMI4_2</strain>
    </source>
</reference>
<keyword evidence="4" id="KW-0326">Glycosidase</keyword>
<dbReference type="Pfam" id="PF22175">
    <property type="entry name" value="Ogg-HhH"/>
    <property type="match status" value="1"/>
</dbReference>
<gene>
    <name evidence="6" type="ORF">AOT14_05440</name>
</gene>
<dbReference type="Proteomes" id="UP000061010">
    <property type="component" value="Chromosome"/>
</dbReference>
<dbReference type="InterPro" id="IPR011257">
    <property type="entry name" value="DNA_glycosylase"/>
</dbReference>
<accession>A0A0S1AW53</accession>
<dbReference type="GO" id="GO:0006281">
    <property type="term" value="P:DNA repair"/>
    <property type="evidence" value="ECO:0007669"/>
    <property type="project" value="UniProtKB-KW"/>
</dbReference>
<dbReference type="AlphaFoldDB" id="A0A0S1AW53"/>